<dbReference type="EMBL" id="CAJOBA010036129">
    <property type="protein sequence ID" value="CAF4017352.1"/>
    <property type="molecule type" value="Genomic_DNA"/>
</dbReference>
<feature type="non-terminal residue" evidence="2">
    <location>
        <position position="1"/>
    </location>
</feature>
<sequence length="63" mass="6733">MAPEPWLYPTLLLCPTYDVIHQAIEQSCDGITCYYCTGCGDPFDKTTYGSSLNNASGSSAACS</sequence>
<comment type="caution">
    <text evidence="2">The sequence shown here is derived from an EMBL/GenBank/DDBJ whole genome shotgun (WGS) entry which is preliminary data.</text>
</comment>
<dbReference type="Proteomes" id="UP000677228">
    <property type="component" value="Unassembled WGS sequence"/>
</dbReference>
<proteinExistence type="predicted"/>
<evidence type="ECO:0000313" key="1">
    <source>
        <dbReference type="EMBL" id="CAF1208195.1"/>
    </source>
</evidence>
<dbReference type="AlphaFoldDB" id="A0A8S2NVH6"/>
<name>A0A8S2NVH6_9BILA</name>
<evidence type="ECO:0000313" key="3">
    <source>
        <dbReference type="Proteomes" id="UP000682733"/>
    </source>
</evidence>
<dbReference type="Proteomes" id="UP000682733">
    <property type="component" value="Unassembled WGS sequence"/>
</dbReference>
<gene>
    <name evidence="1" type="ORF">OVA965_LOCUS24317</name>
    <name evidence="2" type="ORF">TMI583_LOCUS25036</name>
</gene>
<evidence type="ECO:0000313" key="2">
    <source>
        <dbReference type="EMBL" id="CAF4017352.1"/>
    </source>
</evidence>
<accession>A0A8S2NVH6</accession>
<reference evidence="2" key="1">
    <citation type="submission" date="2021-02" db="EMBL/GenBank/DDBJ databases">
        <authorList>
            <person name="Nowell W R."/>
        </authorList>
    </citation>
    <scope>NUCLEOTIDE SEQUENCE</scope>
</reference>
<organism evidence="2 3">
    <name type="scientific">Didymodactylos carnosus</name>
    <dbReference type="NCBI Taxonomy" id="1234261"/>
    <lineage>
        <taxon>Eukaryota</taxon>
        <taxon>Metazoa</taxon>
        <taxon>Spiralia</taxon>
        <taxon>Gnathifera</taxon>
        <taxon>Rotifera</taxon>
        <taxon>Eurotatoria</taxon>
        <taxon>Bdelloidea</taxon>
        <taxon>Philodinida</taxon>
        <taxon>Philodinidae</taxon>
        <taxon>Didymodactylos</taxon>
    </lineage>
</organism>
<dbReference type="EMBL" id="CAJNOK010014597">
    <property type="protein sequence ID" value="CAF1208195.1"/>
    <property type="molecule type" value="Genomic_DNA"/>
</dbReference>
<protein>
    <submittedName>
        <fullName evidence="2">Uncharacterized protein</fullName>
    </submittedName>
</protein>